<protein>
    <recommendedName>
        <fullName evidence="3">Transcription factor domain-containing protein</fullName>
    </recommendedName>
</protein>
<dbReference type="RefSeq" id="XP_007729309.1">
    <property type="nucleotide sequence ID" value="XM_007731119.1"/>
</dbReference>
<dbReference type="GeneID" id="19165109"/>
<dbReference type="OrthoDB" id="5620at2759"/>
<dbReference type="Proteomes" id="UP000019478">
    <property type="component" value="Unassembled WGS sequence"/>
</dbReference>
<dbReference type="STRING" id="1182542.W9ZD41"/>
<gene>
    <name evidence="1" type="ORF">A1O3_00970</name>
</gene>
<keyword evidence="2" id="KW-1185">Reference proteome</keyword>
<proteinExistence type="predicted"/>
<evidence type="ECO:0008006" key="3">
    <source>
        <dbReference type="Google" id="ProtNLM"/>
    </source>
</evidence>
<dbReference type="InterPro" id="IPR021858">
    <property type="entry name" value="Fun_TF"/>
</dbReference>
<accession>W9ZD41</accession>
<dbReference type="EMBL" id="AMGY01000001">
    <property type="protein sequence ID" value="EXJ92419.1"/>
    <property type="molecule type" value="Genomic_DNA"/>
</dbReference>
<dbReference type="Pfam" id="PF11951">
    <property type="entry name" value="Fungal_trans_2"/>
    <property type="match status" value="1"/>
</dbReference>
<organism evidence="1 2">
    <name type="scientific">Capronia epimyces CBS 606.96</name>
    <dbReference type="NCBI Taxonomy" id="1182542"/>
    <lineage>
        <taxon>Eukaryota</taxon>
        <taxon>Fungi</taxon>
        <taxon>Dikarya</taxon>
        <taxon>Ascomycota</taxon>
        <taxon>Pezizomycotina</taxon>
        <taxon>Eurotiomycetes</taxon>
        <taxon>Chaetothyriomycetidae</taxon>
        <taxon>Chaetothyriales</taxon>
        <taxon>Herpotrichiellaceae</taxon>
        <taxon>Capronia</taxon>
    </lineage>
</organism>
<dbReference type="PANTHER" id="PTHR37540:SF5">
    <property type="entry name" value="TRANSCRIPTION FACTOR DOMAIN-CONTAINING PROTEIN"/>
    <property type="match status" value="1"/>
</dbReference>
<dbReference type="PANTHER" id="PTHR37540">
    <property type="entry name" value="TRANSCRIPTION FACTOR (ACR-2), PUTATIVE-RELATED-RELATED"/>
    <property type="match status" value="1"/>
</dbReference>
<name>W9ZD41_9EURO</name>
<evidence type="ECO:0000313" key="2">
    <source>
        <dbReference type="Proteomes" id="UP000019478"/>
    </source>
</evidence>
<dbReference type="AlphaFoldDB" id="W9ZD41"/>
<evidence type="ECO:0000313" key="1">
    <source>
        <dbReference type="EMBL" id="EXJ92419.1"/>
    </source>
</evidence>
<comment type="caution">
    <text evidence="1">The sequence shown here is derived from an EMBL/GenBank/DDBJ whole genome shotgun (WGS) entry which is preliminary data.</text>
</comment>
<dbReference type="HOGENOM" id="CLU_128834_0_0_1"/>
<sequence>MPAGRKDPFMSFVRPFKPIEHFLLDYYVTVVVPFLRCQEDISIYQDSMTKRWVPFALREGGLLDAVFLLACRHMYLSHHNSQQQQQFVQLACQYKLSCTKSLRDAISNEVVFSDATVGTTLMLAYDELVASDISMYKNHIKAAVRMVNLNGGPQTLGLDGFMEHLISNLCAKHKLYDQT</sequence>
<reference evidence="1 2" key="1">
    <citation type="submission" date="2013-03" db="EMBL/GenBank/DDBJ databases">
        <title>The Genome Sequence of Capronia epimyces CBS 606.96.</title>
        <authorList>
            <consortium name="The Broad Institute Genomics Platform"/>
            <person name="Cuomo C."/>
            <person name="de Hoog S."/>
            <person name="Gorbushina A."/>
            <person name="Walker B."/>
            <person name="Young S.K."/>
            <person name="Zeng Q."/>
            <person name="Gargeya S."/>
            <person name="Fitzgerald M."/>
            <person name="Haas B."/>
            <person name="Abouelleil A."/>
            <person name="Allen A.W."/>
            <person name="Alvarado L."/>
            <person name="Arachchi H.M."/>
            <person name="Berlin A.M."/>
            <person name="Chapman S.B."/>
            <person name="Gainer-Dewar J."/>
            <person name="Goldberg J."/>
            <person name="Griggs A."/>
            <person name="Gujja S."/>
            <person name="Hansen M."/>
            <person name="Howarth C."/>
            <person name="Imamovic A."/>
            <person name="Ireland A."/>
            <person name="Larimer J."/>
            <person name="McCowan C."/>
            <person name="Murphy C."/>
            <person name="Pearson M."/>
            <person name="Poon T.W."/>
            <person name="Priest M."/>
            <person name="Roberts A."/>
            <person name="Saif S."/>
            <person name="Shea T."/>
            <person name="Sisk P."/>
            <person name="Sykes S."/>
            <person name="Wortman J."/>
            <person name="Nusbaum C."/>
            <person name="Birren B."/>
        </authorList>
    </citation>
    <scope>NUCLEOTIDE SEQUENCE [LARGE SCALE GENOMIC DNA]</scope>
    <source>
        <strain evidence="1 2">CBS 606.96</strain>
    </source>
</reference>
<dbReference type="eggNOG" id="ENOG502SRGH">
    <property type="taxonomic scope" value="Eukaryota"/>
</dbReference>